<evidence type="ECO:0000259" key="18">
    <source>
        <dbReference type="PROSITE" id="PS52012"/>
    </source>
</evidence>
<keyword evidence="12 15" id="KW-1015">Disulfide bond</keyword>
<name>A0AAE0U7E3_9PEZI</name>
<evidence type="ECO:0000256" key="5">
    <source>
        <dbReference type="ARBA" id="ARBA00022525"/>
    </source>
</evidence>
<evidence type="ECO:0000256" key="4">
    <source>
        <dbReference type="ARBA" id="ARBA00022475"/>
    </source>
</evidence>
<keyword evidence="4" id="KW-1003">Cell membrane</keyword>
<reference evidence="19" key="2">
    <citation type="submission" date="2023-06" db="EMBL/GenBank/DDBJ databases">
        <authorList>
            <consortium name="Lawrence Berkeley National Laboratory"/>
            <person name="Haridas S."/>
            <person name="Hensen N."/>
            <person name="Bonometti L."/>
            <person name="Westerberg I."/>
            <person name="Brannstrom I.O."/>
            <person name="Guillou S."/>
            <person name="Cros-Aarteil S."/>
            <person name="Calhoun S."/>
            <person name="Kuo A."/>
            <person name="Mondo S."/>
            <person name="Pangilinan J."/>
            <person name="Riley R."/>
            <person name="LaButti K."/>
            <person name="Andreopoulos B."/>
            <person name="Lipzen A."/>
            <person name="Chen C."/>
            <person name="Yanf M."/>
            <person name="Daum C."/>
            <person name="Ng V."/>
            <person name="Clum A."/>
            <person name="Steindorff A."/>
            <person name="Ohm R."/>
            <person name="Martin F."/>
            <person name="Silar P."/>
            <person name="Natvig D."/>
            <person name="Lalanne C."/>
            <person name="Gautier V."/>
            <person name="Ament-velasquez S.L."/>
            <person name="Kruys A."/>
            <person name="Hutchinson M.I."/>
            <person name="Powell A.J."/>
            <person name="Barry K."/>
            <person name="Miller A.N."/>
            <person name="Grigoriev I.V."/>
            <person name="Debuchy R."/>
            <person name="Gladieux P."/>
            <person name="Thoren M.H."/>
            <person name="Johannesson H."/>
        </authorList>
    </citation>
    <scope>NUCLEOTIDE SEQUENCE</scope>
    <source>
        <strain evidence="19">CBS 232.78</strain>
    </source>
</reference>
<evidence type="ECO:0000256" key="10">
    <source>
        <dbReference type="ARBA" id="ARBA00023004"/>
    </source>
</evidence>
<evidence type="ECO:0000313" key="19">
    <source>
        <dbReference type="EMBL" id="KAK3393728.1"/>
    </source>
</evidence>
<dbReference type="InterPro" id="IPR051735">
    <property type="entry name" value="CFEM_domain"/>
</dbReference>
<proteinExistence type="inferred from homology"/>
<evidence type="ECO:0000256" key="17">
    <source>
        <dbReference type="SAM" id="SignalP"/>
    </source>
</evidence>
<dbReference type="GO" id="GO:0046872">
    <property type="term" value="F:metal ion binding"/>
    <property type="evidence" value="ECO:0007669"/>
    <property type="project" value="UniProtKB-UniRule"/>
</dbReference>
<evidence type="ECO:0000256" key="12">
    <source>
        <dbReference type="ARBA" id="ARBA00023157"/>
    </source>
</evidence>
<evidence type="ECO:0000256" key="14">
    <source>
        <dbReference type="ARBA" id="ARBA00023288"/>
    </source>
</evidence>
<dbReference type="InterPro" id="IPR008427">
    <property type="entry name" value="Extracellular_membr_CFEM_dom"/>
</dbReference>
<comment type="similarity">
    <text evidence="3">Belongs to the RBT5 family.</text>
</comment>
<dbReference type="EMBL" id="JAULSW010000001">
    <property type="protein sequence ID" value="KAK3393728.1"/>
    <property type="molecule type" value="Genomic_DNA"/>
</dbReference>
<sequence length="213" mass="21239">MKLSFINIVAGTLLVASGAQSQLTGCAAVAVSVIPSCAQTCFLEGAPTIGCSSFDFACQCQQEAALYAAIEGCVASSCPDSESQNVIDGAAKVCECAMGGPSSNAGSQTVSGTLVPPSSFVPSFTGSFVSSFTGSFVLTNSRSFIQVPSTATATETAVPVSEDENGAGSGSPTTASPSYYATSKVISAASPQSRLGLGFIFSVCGVAFALVDL</sequence>
<evidence type="ECO:0000256" key="16">
    <source>
        <dbReference type="SAM" id="MobiDB-lite"/>
    </source>
</evidence>
<evidence type="ECO:0000256" key="11">
    <source>
        <dbReference type="ARBA" id="ARBA00023136"/>
    </source>
</evidence>
<dbReference type="GO" id="GO:0005886">
    <property type="term" value="C:plasma membrane"/>
    <property type="evidence" value="ECO:0007669"/>
    <property type="project" value="UniProtKB-SubCell"/>
</dbReference>
<feature type="region of interest" description="Disordered" evidence="16">
    <location>
        <begin position="155"/>
        <end position="174"/>
    </location>
</feature>
<reference evidence="19" key="1">
    <citation type="journal article" date="2023" name="Mol. Phylogenet. Evol.">
        <title>Genome-scale phylogeny and comparative genomics of the fungal order Sordariales.</title>
        <authorList>
            <person name="Hensen N."/>
            <person name="Bonometti L."/>
            <person name="Westerberg I."/>
            <person name="Brannstrom I.O."/>
            <person name="Guillou S."/>
            <person name="Cros-Aarteil S."/>
            <person name="Calhoun S."/>
            <person name="Haridas S."/>
            <person name="Kuo A."/>
            <person name="Mondo S."/>
            <person name="Pangilinan J."/>
            <person name="Riley R."/>
            <person name="LaButti K."/>
            <person name="Andreopoulos B."/>
            <person name="Lipzen A."/>
            <person name="Chen C."/>
            <person name="Yan M."/>
            <person name="Daum C."/>
            <person name="Ng V."/>
            <person name="Clum A."/>
            <person name="Steindorff A."/>
            <person name="Ohm R.A."/>
            <person name="Martin F."/>
            <person name="Silar P."/>
            <person name="Natvig D.O."/>
            <person name="Lalanne C."/>
            <person name="Gautier V."/>
            <person name="Ament-Velasquez S.L."/>
            <person name="Kruys A."/>
            <person name="Hutchinson M.I."/>
            <person name="Powell A.J."/>
            <person name="Barry K."/>
            <person name="Miller A.N."/>
            <person name="Grigoriev I.V."/>
            <person name="Debuchy R."/>
            <person name="Gladieux P."/>
            <person name="Hiltunen Thoren M."/>
            <person name="Johannesson H."/>
        </authorList>
    </citation>
    <scope>NUCLEOTIDE SEQUENCE</scope>
    <source>
        <strain evidence="19">CBS 232.78</strain>
    </source>
</reference>
<evidence type="ECO:0000256" key="1">
    <source>
        <dbReference type="ARBA" id="ARBA00004609"/>
    </source>
</evidence>
<dbReference type="PROSITE" id="PS52012">
    <property type="entry name" value="CFEM"/>
    <property type="match status" value="1"/>
</dbReference>
<dbReference type="Proteomes" id="UP001285441">
    <property type="component" value="Unassembled WGS sequence"/>
</dbReference>
<dbReference type="AlphaFoldDB" id="A0AAE0U7E3"/>
<keyword evidence="6 15" id="KW-0349">Heme</keyword>
<protein>
    <submittedName>
        <fullName evidence="19">CFEM domain-containing protein</fullName>
    </submittedName>
</protein>
<dbReference type="GO" id="GO:0098552">
    <property type="term" value="C:side of membrane"/>
    <property type="evidence" value="ECO:0007669"/>
    <property type="project" value="UniProtKB-KW"/>
</dbReference>
<evidence type="ECO:0000256" key="9">
    <source>
        <dbReference type="ARBA" id="ARBA00022729"/>
    </source>
</evidence>
<evidence type="ECO:0000256" key="8">
    <source>
        <dbReference type="ARBA" id="ARBA00022723"/>
    </source>
</evidence>
<keyword evidence="5" id="KW-0964">Secreted</keyword>
<evidence type="ECO:0000256" key="6">
    <source>
        <dbReference type="ARBA" id="ARBA00022617"/>
    </source>
</evidence>
<comment type="caution">
    <text evidence="19">The sequence shown here is derived from an EMBL/GenBank/DDBJ whole genome shotgun (WGS) entry which is preliminary data.</text>
</comment>
<evidence type="ECO:0000256" key="7">
    <source>
        <dbReference type="ARBA" id="ARBA00022622"/>
    </source>
</evidence>
<dbReference type="GO" id="GO:0005576">
    <property type="term" value="C:extracellular region"/>
    <property type="evidence" value="ECO:0007669"/>
    <property type="project" value="UniProtKB-SubCell"/>
</dbReference>
<evidence type="ECO:0000313" key="20">
    <source>
        <dbReference type="Proteomes" id="UP001285441"/>
    </source>
</evidence>
<comment type="subcellular location">
    <subcellularLocation>
        <location evidence="1">Cell membrane</location>
        <topology evidence="1">Lipid-anchor</topology>
        <topology evidence="1">GPI-anchor</topology>
    </subcellularLocation>
    <subcellularLocation>
        <location evidence="2">Secreted</location>
    </subcellularLocation>
</comment>
<feature type="domain" description="CFEM" evidence="18">
    <location>
        <begin position="9"/>
        <end position="121"/>
    </location>
</feature>
<feature type="binding site" description="axial binding residue" evidence="15">
    <location>
        <position position="55"/>
    </location>
    <ligand>
        <name>heme</name>
        <dbReference type="ChEBI" id="CHEBI:30413"/>
    </ligand>
    <ligandPart>
        <name>Fe</name>
        <dbReference type="ChEBI" id="CHEBI:18248"/>
    </ligandPart>
</feature>
<keyword evidence="14" id="KW-0449">Lipoprotein</keyword>
<dbReference type="Pfam" id="PF05730">
    <property type="entry name" value="CFEM"/>
    <property type="match status" value="1"/>
</dbReference>
<evidence type="ECO:0000256" key="15">
    <source>
        <dbReference type="PROSITE-ProRule" id="PRU01356"/>
    </source>
</evidence>
<keyword evidence="10 15" id="KW-0408">Iron</keyword>
<feature type="chain" id="PRO_5042285366" evidence="17">
    <location>
        <begin position="22"/>
        <end position="213"/>
    </location>
</feature>
<keyword evidence="20" id="KW-1185">Reference proteome</keyword>
<feature type="disulfide bond" evidence="15">
    <location>
        <begin position="51"/>
        <end position="58"/>
    </location>
</feature>
<evidence type="ECO:0000256" key="3">
    <source>
        <dbReference type="ARBA" id="ARBA00010031"/>
    </source>
</evidence>
<keyword evidence="9 17" id="KW-0732">Signal</keyword>
<keyword evidence="11" id="KW-0472">Membrane</keyword>
<comment type="caution">
    <text evidence="15">Lacks conserved residue(s) required for the propagation of feature annotation.</text>
</comment>
<dbReference type="PANTHER" id="PTHR37928:SF2">
    <property type="entry name" value="GPI ANCHORED CFEM DOMAIN PROTEIN (AFU_ORTHOLOGUE AFUA_6G10580)"/>
    <property type="match status" value="1"/>
</dbReference>
<accession>A0AAE0U7E3</accession>
<gene>
    <name evidence="19" type="ORF">B0H63DRAFT_505570</name>
</gene>
<keyword evidence="8 15" id="KW-0479">Metal-binding</keyword>
<keyword evidence="13" id="KW-0325">Glycoprotein</keyword>
<feature type="signal peptide" evidence="17">
    <location>
        <begin position="1"/>
        <end position="21"/>
    </location>
</feature>
<dbReference type="SMART" id="SM00747">
    <property type="entry name" value="CFEM"/>
    <property type="match status" value="1"/>
</dbReference>
<dbReference type="PANTHER" id="PTHR37928">
    <property type="entry name" value="CFEM DOMAIN PROTEIN (AFU_ORTHOLOGUE AFUA_6G14090)"/>
    <property type="match status" value="1"/>
</dbReference>
<evidence type="ECO:0000256" key="13">
    <source>
        <dbReference type="ARBA" id="ARBA00023180"/>
    </source>
</evidence>
<evidence type="ECO:0000256" key="2">
    <source>
        <dbReference type="ARBA" id="ARBA00004613"/>
    </source>
</evidence>
<keyword evidence="7" id="KW-0336">GPI-anchor</keyword>
<organism evidence="19 20">
    <name type="scientific">Podospora didyma</name>
    <dbReference type="NCBI Taxonomy" id="330526"/>
    <lineage>
        <taxon>Eukaryota</taxon>
        <taxon>Fungi</taxon>
        <taxon>Dikarya</taxon>
        <taxon>Ascomycota</taxon>
        <taxon>Pezizomycotina</taxon>
        <taxon>Sordariomycetes</taxon>
        <taxon>Sordariomycetidae</taxon>
        <taxon>Sordariales</taxon>
        <taxon>Podosporaceae</taxon>
        <taxon>Podospora</taxon>
    </lineage>
</organism>